<organism evidence="3 4">
    <name type="scientific">Orchesella dallaii</name>
    <dbReference type="NCBI Taxonomy" id="48710"/>
    <lineage>
        <taxon>Eukaryota</taxon>
        <taxon>Metazoa</taxon>
        <taxon>Ecdysozoa</taxon>
        <taxon>Arthropoda</taxon>
        <taxon>Hexapoda</taxon>
        <taxon>Collembola</taxon>
        <taxon>Entomobryomorpha</taxon>
        <taxon>Entomobryoidea</taxon>
        <taxon>Orchesellidae</taxon>
        <taxon>Orchesellinae</taxon>
        <taxon>Orchesella</taxon>
    </lineage>
</organism>
<accession>A0ABP1RNM2</accession>
<evidence type="ECO:0000256" key="2">
    <source>
        <dbReference type="SAM" id="SignalP"/>
    </source>
</evidence>
<feature type="transmembrane region" description="Helical" evidence="1">
    <location>
        <begin position="91"/>
        <end position="111"/>
    </location>
</feature>
<keyword evidence="2" id="KW-0732">Signal</keyword>
<keyword evidence="1" id="KW-0472">Membrane</keyword>
<name>A0ABP1RNM2_9HEXA</name>
<comment type="caution">
    <text evidence="3">The sequence shown here is derived from an EMBL/GenBank/DDBJ whole genome shotgun (WGS) entry which is preliminary data.</text>
</comment>
<evidence type="ECO:0000313" key="3">
    <source>
        <dbReference type="EMBL" id="CAL8131732.1"/>
    </source>
</evidence>
<gene>
    <name evidence="3" type="ORF">ODALV1_LOCUS24299</name>
</gene>
<feature type="chain" id="PRO_5045357208" description="Cation/H+ exchanger domain-containing protein" evidence="2">
    <location>
        <begin position="24"/>
        <end position="193"/>
    </location>
</feature>
<sequence>MDRYLLLNILAIVAISLIRNTIAAGPGAGLHHKPLAAGTILRTLKDEEIDRQEFKTFCELGFIIRENPNELENTEECAVEEPNEFDVLEDLPMLFTLILICAWGGLVRALTHHFHISIPYTIILLVSGLIVGGLSHIEVLCGQLHKYTAIARISPQHILYTFLPILIFESAYAIPVHIFVKSSLQVRYPILNY</sequence>
<dbReference type="EMBL" id="CAXLJM020000089">
    <property type="protein sequence ID" value="CAL8131732.1"/>
    <property type="molecule type" value="Genomic_DNA"/>
</dbReference>
<keyword evidence="1" id="KW-1133">Transmembrane helix</keyword>
<reference evidence="3 4" key="1">
    <citation type="submission" date="2024-08" db="EMBL/GenBank/DDBJ databases">
        <authorList>
            <person name="Cucini C."/>
            <person name="Frati F."/>
        </authorList>
    </citation>
    <scope>NUCLEOTIDE SEQUENCE [LARGE SCALE GENOMIC DNA]</scope>
</reference>
<feature type="signal peptide" evidence="2">
    <location>
        <begin position="1"/>
        <end position="23"/>
    </location>
</feature>
<feature type="transmembrane region" description="Helical" evidence="1">
    <location>
        <begin position="157"/>
        <end position="180"/>
    </location>
</feature>
<evidence type="ECO:0000313" key="4">
    <source>
        <dbReference type="Proteomes" id="UP001642540"/>
    </source>
</evidence>
<evidence type="ECO:0008006" key="5">
    <source>
        <dbReference type="Google" id="ProtNLM"/>
    </source>
</evidence>
<protein>
    <recommendedName>
        <fullName evidence="5">Cation/H+ exchanger domain-containing protein</fullName>
    </recommendedName>
</protein>
<dbReference type="Proteomes" id="UP001642540">
    <property type="component" value="Unassembled WGS sequence"/>
</dbReference>
<keyword evidence="1" id="KW-0812">Transmembrane</keyword>
<feature type="transmembrane region" description="Helical" evidence="1">
    <location>
        <begin position="118"/>
        <end position="137"/>
    </location>
</feature>
<keyword evidence="4" id="KW-1185">Reference proteome</keyword>
<evidence type="ECO:0000256" key="1">
    <source>
        <dbReference type="SAM" id="Phobius"/>
    </source>
</evidence>
<proteinExistence type="predicted"/>